<keyword evidence="2" id="KW-1185">Reference proteome</keyword>
<dbReference type="HOGENOM" id="CLU_000288_125_15_1"/>
<proteinExistence type="predicted"/>
<name>N4WSB5_COCH4</name>
<dbReference type="AlphaFoldDB" id="N4WSB5"/>
<accession>N4WSB5</accession>
<dbReference type="SUPFAM" id="SSF48452">
    <property type="entry name" value="TPR-like"/>
    <property type="match status" value="2"/>
</dbReference>
<evidence type="ECO:0000313" key="2">
    <source>
        <dbReference type="Proteomes" id="UP000012338"/>
    </source>
</evidence>
<organism evidence="1 2">
    <name type="scientific">Cochliobolus heterostrophus (strain C4 / ATCC 48331 / race T)</name>
    <name type="common">Southern corn leaf blight fungus</name>
    <name type="synonym">Bipolaris maydis</name>
    <dbReference type="NCBI Taxonomy" id="665024"/>
    <lineage>
        <taxon>Eukaryota</taxon>
        <taxon>Fungi</taxon>
        <taxon>Dikarya</taxon>
        <taxon>Ascomycota</taxon>
        <taxon>Pezizomycotina</taxon>
        <taxon>Dothideomycetes</taxon>
        <taxon>Pleosporomycetidae</taxon>
        <taxon>Pleosporales</taxon>
        <taxon>Pleosporineae</taxon>
        <taxon>Pleosporaceae</taxon>
        <taxon>Bipolaris</taxon>
    </lineage>
</organism>
<dbReference type="InterPro" id="IPR053137">
    <property type="entry name" value="NLR-like"/>
</dbReference>
<dbReference type="PANTHER" id="PTHR46082:SF6">
    <property type="entry name" value="AAA+ ATPASE DOMAIN-CONTAINING PROTEIN-RELATED"/>
    <property type="match status" value="1"/>
</dbReference>
<gene>
    <name evidence="1" type="ORF">COCC4DRAFT_28753</name>
</gene>
<protein>
    <recommendedName>
        <fullName evidence="3">MalT-like TPR region domain-containing protein</fullName>
    </recommendedName>
</protein>
<dbReference type="Gene3D" id="1.25.40.10">
    <property type="entry name" value="Tetratricopeptide repeat domain"/>
    <property type="match status" value="2"/>
</dbReference>
<sequence length="303" mass="33930">MQPPAHIEFAAWPEEYKEWGKWALLSEQIGRYWESLGQHGLAETAHRKASLLSTEILGPEHLFTLTSMNNLALVLNSQGKCKEAKAINQQTLARYEKVLGTEHPSTLTSMNNLAGVLSSQKKYKEAEEMNWQTLVLREKALGPKHPDTLTSMGNLAWVLSSQNKYKEAEVINRQTLALREKVLGPEHLDTLASVYCLAYFLAKQCNMNESLRLYQRAATGYSLILGEGHPTTLACCQHHAEQTFGNVSQTSLEARVFDVLGSFNYRHNLALLTKNYIAIAASLQACSVWKMLEGCGYAVETLR</sequence>
<dbReference type="InterPro" id="IPR011990">
    <property type="entry name" value="TPR-like_helical_dom_sf"/>
</dbReference>
<evidence type="ECO:0008006" key="3">
    <source>
        <dbReference type="Google" id="ProtNLM"/>
    </source>
</evidence>
<dbReference type="PANTHER" id="PTHR46082">
    <property type="entry name" value="ATP/GTP-BINDING PROTEIN-RELATED"/>
    <property type="match status" value="1"/>
</dbReference>
<reference evidence="2" key="2">
    <citation type="journal article" date="2013" name="PLoS Genet.">
        <title>Comparative genome structure, secondary metabolite, and effector coding capacity across Cochliobolus pathogens.</title>
        <authorList>
            <person name="Condon B.J."/>
            <person name="Leng Y."/>
            <person name="Wu D."/>
            <person name="Bushley K.E."/>
            <person name="Ohm R.A."/>
            <person name="Otillar R."/>
            <person name="Martin J."/>
            <person name="Schackwitz W."/>
            <person name="Grimwood J."/>
            <person name="MohdZainudin N."/>
            <person name="Xue C."/>
            <person name="Wang R."/>
            <person name="Manning V.A."/>
            <person name="Dhillon B."/>
            <person name="Tu Z.J."/>
            <person name="Steffenson B.J."/>
            <person name="Salamov A."/>
            <person name="Sun H."/>
            <person name="Lowry S."/>
            <person name="LaButti K."/>
            <person name="Han J."/>
            <person name="Copeland A."/>
            <person name="Lindquist E."/>
            <person name="Barry K."/>
            <person name="Schmutz J."/>
            <person name="Baker S.E."/>
            <person name="Ciuffetti L.M."/>
            <person name="Grigoriev I.V."/>
            <person name="Zhong S."/>
            <person name="Turgeon B.G."/>
        </authorList>
    </citation>
    <scope>NUCLEOTIDE SEQUENCE [LARGE SCALE GENOMIC DNA]</scope>
    <source>
        <strain evidence="2">C4 / ATCC 48331 / race T</strain>
    </source>
</reference>
<evidence type="ECO:0000313" key="1">
    <source>
        <dbReference type="EMBL" id="ENH99077.1"/>
    </source>
</evidence>
<dbReference type="OrthoDB" id="3671074at2759"/>
<dbReference type="Pfam" id="PF13374">
    <property type="entry name" value="TPR_10"/>
    <property type="match status" value="4"/>
</dbReference>
<reference evidence="1 2" key="1">
    <citation type="journal article" date="2012" name="PLoS Pathog.">
        <title>Diverse lifestyles and strategies of plant pathogenesis encoded in the genomes of eighteen Dothideomycetes fungi.</title>
        <authorList>
            <person name="Ohm R.A."/>
            <person name="Feau N."/>
            <person name="Henrissat B."/>
            <person name="Schoch C.L."/>
            <person name="Horwitz B.A."/>
            <person name="Barry K.W."/>
            <person name="Condon B.J."/>
            <person name="Copeland A.C."/>
            <person name="Dhillon B."/>
            <person name="Glaser F."/>
            <person name="Hesse C.N."/>
            <person name="Kosti I."/>
            <person name="LaButti K."/>
            <person name="Lindquist E.A."/>
            <person name="Lucas S."/>
            <person name="Salamov A.A."/>
            <person name="Bradshaw R.E."/>
            <person name="Ciuffetti L."/>
            <person name="Hamelin R.C."/>
            <person name="Kema G.H.J."/>
            <person name="Lawrence C."/>
            <person name="Scott J.A."/>
            <person name="Spatafora J.W."/>
            <person name="Turgeon B.G."/>
            <person name="de Wit P.J.G.M."/>
            <person name="Zhong S."/>
            <person name="Goodwin S.B."/>
            <person name="Grigoriev I.V."/>
        </authorList>
    </citation>
    <scope>NUCLEOTIDE SEQUENCE [LARGE SCALE GENOMIC DNA]</scope>
    <source>
        <strain evidence="2">C4 / ATCC 48331 / race T</strain>
    </source>
</reference>
<dbReference type="EMBL" id="KB733492">
    <property type="protein sequence ID" value="ENH99077.1"/>
    <property type="molecule type" value="Genomic_DNA"/>
</dbReference>
<dbReference type="Proteomes" id="UP000012338">
    <property type="component" value="Unassembled WGS sequence"/>
</dbReference>